<evidence type="ECO:0000256" key="2">
    <source>
        <dbReference type="ARBA" id="ARBA00022737"/>
    </source>
</evidence>
<comment type="subcellular location">
    <subcellularLocation>
        <location evidence="1">Nucleus</location>
    </subcellularLocation>
</comment>
<sequence length="699" mass="76078">MPTAVWATGAKTARCLRMEERVAADPLDADAWATLLSEAQQQTPAEYRPLFERCVQSFPSAAVCWHQWLETELRQRDFERVESLFERCLLRCPHIELWKIYLRYLKLEKRCGFKELESGLHMLLDAVGADVGSGPLWVEWVGLLRDAVEPGSLPQSKAVTDARDAFRLALKQPAVGLEALWKEYEAWEGTQSREQAKTMLAEIADDALVARRVAKERKALVDRLSLRRMPRPPRGTPAELGQLRAWRALWEYEASNPQRLDPVQLQTRMQFTFNQALMVCWFTPQVWHEAASWMQSKGHVQSAHFFYRRGLEVLPSHEVLTLAYARLEEAHGVPSAAIALLEALVATAPSPLAYIHLLRLSRRTEGAAGARAVFARARRAEGCTWHVYAAAAELEAQMGGGDGEGGEGASEGVVVGASEGVVVASRILMLALERFPGDAALALHCVRFLVAHHDVINARAVLERSLPQAACAASRELWKAYLDLELSYGSPQSVAAVEARRAAAHPDLRVGSLYQLAAMHSYLDLWPADIRILDALAEPVDPPAAEDPAVPAAPTVPGGGGGGPMVVPNLAGCVEYTGQTLDLDASAILSANVTAEDSSFAPAVPFAIEAFLEALPRRVVGAGLPPPSSYDIQALSGRLQRLPESLSELPTAATALCGSLDQRSAPSGGASAAEVTNQRPSRDPFTARQRKARAEGFTA</sequence>
<dbReference type="Pfam" id="PF05843">
    <property type="entry name" value="Suf"/>
    <property type="match status" value="2"/>
</dbReference>
<keyword evidence="7" id="KW-1185">Reference proteome</keyword>
<evidence type="ECO:0000256" key="4">
    <source>
        <dbReference type="SAM" id="MobiDB-lite"/>
    </source>
</evidence>
<keyword evidence="3" id="KW-0539">Nucleus</keyword>
<feature type="domain" description="Suppressor of forked" evidence="5">
    <location>
        <begin position="17"/>
        <end position="397"/>
    </location>
</feature>
<keyword evidence="2" id="KW-0677">Repeat</keyword>
<dbReference type="AlphaFoldDB" id="A0A0M0JWP7"/>
<feature type="domain" description="Suppressor of forked" evidence="5">
    <location>
        <begin position="422"/>
        <end position="527"/>
    </location>
</feature>
<feature type="region of interest" description="Disordered" evidence="4">
    <location>
        <begin position="660"/>
        <end position="699"/>
    </location>
</feature>
<evidence type="ECO:0000313" key="6">
    <source>
        <dbReference type="EMBL" id="KOO30979.1"/>
    </source>
</evidence>
<evidence type="ECO:0000259" key="5">
    <source>
        <dbReference type="Pfam" id="PF05843"/>
    </source>
</evidence>
<gene>
    <name evidence="6" type="ORF">Ctob_013271</name>
</gene>
<dbReference type="GO" id="GO:0005634">
    <property type="term" value="C:nucleus"/>
    <property type="evidence" value="ECO:0007669"/>
    <property type="project" value="UniProtKB-SubCell"/>
</dbReference>
<accession>A0A0M0JWP7</accession>
<dbReference type="SMART" id="SM00386">
    <property type="entry name" value="HAT"/>
    <property type="match status" value="5"/>
</dbReference>
<protein>
    <submittedName>
        <fullName evidence="6">Cleavage stimulation factor subunit 3-like protein</fullName>
    </submittedName>
</protein>
<dbReference type="InterPro" id="IPR008847">
    <property type="entry name" value="Suf"/>
</dbReference>
<evidence type="ECO:0000313" key="7">
    <source>
        <dbReference type="Proteomes" id="UP000037460"/>
    </source>
</evidence>
<organism evidence="6 7">
    <name type="scientific">Chrysochromulina tobinii</name>
    <dbReference type="NCBI Taxonomy" id="1460289"/>
    <lineage>
        <taxon>Eukaryota</taxon>
        <taxon>Haptista</taxon>
        <taxon>Haptophyta</taxon>
        <taxon>Prymnesiophyceae</taxon>
        <taxon>Prymnesiales</taxon>
        <taxon>Chrysochromulinaceae</taxon>
        <taxon>Chrysochromulina</taxon>
    </lineage>
</organism>
<dbReference type="PANTHER" id="PTHR19980">
    <property type="entry name" value="RNA CLEAVAGE STIMULATION FACTOR"/>
    <property type="match status" value="1"/>
</dbReference>
<dbReference type="Proteomes" id="UP000037460">
    <property type="component" value="Unassembled WGS sequence"/>
</dbReference>
<proteinExistence type="predicted"/>
<dbReference type="Gene3D" id="1.25.40.1040">
    <property type="match status" value="1"/>
</dbReference>
<dbReference type="InterPro" id="IPR011990">
    <property type="entry name" value="TPR-like_helical_dom_sf"/>
</dbReference>
<dbReference type="SUPFAM" id="SSF48452">
    <property type="entry name" value="TPR-like"/>
    <property type="match status" value="1"/>
</dbReference>
<reference evidence="7" key="1">
    <citation type="journal article" date="2015" name="PLoS Genet.">
        <title>Genome Sequence and Transcriptome Analyses of Chrysochromulina tobin: Metabolic Tools for Enhanced Algal Fitness in the Prominent Order Prymnesiales (Haptophyceae).</title>
        <authorList>
            <person name="Hovde B.T."/>
            <person name="Deodato C.R."/>
            <person name="Hunsperger H.M."/>
            <person name="Ryken S.A."/>
            <person name="Yost W."/>
            <person name="Jha R.K."/>
            <person name="Patterson J."/>
            <person name="Monnat R.J. Jr."/>
            <person name="Barlow S.B."/>
            <person name="Starkenburg S.R."/>
            <person name="Cattolico R.A."/>
        </authorList>
    </citation>
    <scope>NUCLEOTIDE SEQUENCE</scope>
    <source>
        <strain evidence="7">CCMP291</strain>
    </source>
</reference>
<dbReference type="GO" id="GO:0003729">
    <property type="term" value="F:mRNA binding"/>
    <property type="evidence" value="ECO:0007669"/>
    <property type="project" value="TreeGrafter"/>
</dbReference>
<dbReference type="OrthoDB" id="26282at2759"/>
<evidence type="ECO:0000256" key="3">
    <source>
        <dbReference type="ARBA" id="ARBA00023242"/>
    </source>
</evidence>
<dbReference type="EMBL" id="JWZX01002108">
    <property type="protein sequence ID" value="KOO30979.1"/>
    <property type="molecule type" value="Genomic_DNA"/>
</dbReference>
<evidence type="ECO:0000256" key="1">
    <source>
        <dbReference type="ARBA" id="ARBA00004123"/>
    </source>
</evidence>
<dbReference type="GO" id="GO:0031124">
    <property type="term" value="P:mRNA 3'-end processing"/>
    <property type="evidence" value="ECO:0007669"/>
    <property type="project" value="InterPro"/>
</dbReference>
<name>A0A0M0JWP7_9EUKA</name>
<dbReference type="PANTHER" id="PTHR19980:SF0">
    <property type="entry name" value="CLEAVAGE STIMULATION FACTOR SUBUNIT 3"/>
    <property type="match status" value="1"/>
</dbReference>
<comment type="caution">
    <text evidence="6">The sequence shown here is derived from an EMBL/GenBank/DDBJ whole genome shotgun (WGS) entry which is preliminary data.</text>
</comment>
<dbReference type="InterPro" id="IPR003107">
    <property type="entry name" value="HAT"/>
</dbReference>
<dbReference type="InterPro" id="IPR045243">
    <property type="entry name" value="Rna14-like"/>
</dbReference>